<dbReference type="PIRSF" id="PIRSF002070">
    <property type="entry name" value="SSB"/>
    <property type="match status" value="1"/>
</dbReference>
<reference evidence="5" key="1">
    <citation type="submission" date="2022-07" db="EMBL/GenBank/DDBJ databases">
        <authorList>
            <person name="Wu T."/>
        </authorList>
    </citation>
    <scope>NUCLEOTIDE SEQUENCE</scope>
    <source>
        <strain evidence="5">SD-1</strain>
        <plasmid evidence="5">unnamed6</plasmid>
    </source>
</reference>
<sequence>MELYGNIASEVELERTSGDVPYLKLRIAQNTYKQNQAGEREQGPTLFFPITLWRKLAENAAATLAKGMPVVVTGEWAADDWKTEEGENRHSQWIIAKHIGPDLARCTATVHFEAKGKADANGAQGNGGGPAESKAPAPDPFEED</sequence>
<keyword evidence="1 2" id="KW-0238">DNA-binding</keyword>
<keyword evidence="6" id="KW-1185">Reference proteome</keyword>
<dbReference type="InterPro" id="IPR012340">
    <property type="entry name" value="NA-bd_OB-fold"/>
</dbReference>
<name>A0AAX3EPZ3_PAEUR</name>
<dbReference type="GO" id="GO:0003697">
    <property type="term" value="F:single-stranded DNA binding"/>
    <property type="evidence" value="ECO:0007669"/>
    <property type="project" value="InterPro"/>
</dbReference>
<dbReference type="Pfam" id="PF00436">
    <property type="entry name" value="SSB"/>
    <property type="match status" value="1"/>
</dbReference>
<evidence type="ECO:0000256" key="1">
    <source>
        <dbReference type="ARBA" id="ARBA00023125"/>
    </source>
</evidence>
<evidence type="ECO:0000313" key="6">
    <source>
        <dbReference type="Proteomes" id="UP001163293"/>
    </source>
</evidence>
<dbReference type="PROSITE" id="PS50935">
    <property type="entry name" value="SSB"/>
    <property type="match status" value="1"/>
</dbReference>
<dbReference type="InterPro" id="IPR000424">
    <property type="entry name" value="Primosome_PriB/ssb"/>
</dbReference>
<dbReference type="RefSeq" id="WP_264450216.1">
    <property type="nucleotide sequence ID" value="NZ_CP101191.1"/>
</dbReference>
<gene>
    <name evidence="5" type="ORF">NL394_23945</name>
</gene>
<dbReference type="EMBL" id="CP101191">
    <property type="protein sequence ID" value="UYW00213.1"/>
    <property type="molecule type" value="Genomic_DNA"/>
</dbReference>
<evidence type="ECO:0000256" key="3">
    <source>
        <dbReference type="RuleBase" id="RU000524"/>
    </source>
</evidence>
<dbReference type="AlphaFoldDB" id="A0AAX3EPZ3"/>
<protein>
    <recommendedName>
        <fullName evidence="2 3">Single-stranded DNA-binding protein</fullName>
    </recommendedName>
</protein>
<feature type="region of interest" description="Disordered" evidence="4">
    <location>
        <begin position="117"/>
        <end position="144"/>
    </location>
</feature>
<dbReference type="GO" id="GO:0006260">
    <property type="term" value="P:DNA replication"/>
    <property type="evidence" value="ECO:0007669"/>
    <property type="project" value="InterPro"/>
</dbReference>
<dbReference type="Proteomes" id="UP001163293">
    <property type="component" value="Plasmid unnamed6"/>
</dbReference>
<dbReference type="Gene3D" id="2.40.50.140">
    <property type="entry name" value="Nucleic acid-binding proteins"/>
    <property type="match status" value="1"/>
</dbReference>
<proteinExistence type="predicted"/>
<keyword evidence="5" id="KW-0614">Plasmid</keyword>
<dbReference type="SUPFAM" id="SSF50249">
    <property type="entry name" value="Nucleic acid-binding proteins"/>
    <property type="match status" value="1"/>
</dbReference>
<dbReference type="CDD" id="cd04496">
    <property type="entry name" value="SSB_OBF"/>
    <property type="match status" value="1"/>
</dbReference>
<organism evidence="5 6">
    <name type="scientific">Paenarthrobacter ureafaciens</name>
    <dbReference type="NCBI Taxonomy" id="37931"/>
    <lineage>
        <taxon>Bacteria</taxon>
        <taxon>Bacillati</taxon>
        <taxon>Actinomycetota</taxon>
        <taxon>Actinomycetes</taxon>
        <taxon>Micrococcales</taxon>
        <taxon>Micrococcaceae</taxon>
        <taxon>Paenarthrobacter</taxon>
    </lineage>
</organism>
<geneLocation type="plasmid" evidence="5 6">
    <name>unnamed6</name>
</geneLocation>
<evidence type="ECO:0000256" key="4">
    <source>
        <dbReference type="SAM" id="MobiDB-lite"/>
    </source>
</evidence>
<accession>A0AAX3EPZ3</accession>
<dbReference type="NCBIfam" id="TIGR00621">
    <property type="entry name" value="ssb"/>
    <property type="match status" value="1"/>
</dbReference>
<evidence type="ECO:0000256" key="2">
    <source>
        <dbReference type="PIRNR" id="PIRNR002070"/>
    </source>
</evidence>
<dbReference type="InterPro" id="IPR011344">
    <property type="entry name" value="ssDNA-bd"/>
</dbReference>
<evidence type="ECO:0000313" key="5">
    <source>
        <dbReference type="EMBL" id="UYW00213.1"/>
    </source>
</evidence>